<dbReference type="InterPro" id="IPR001789">
    <property type="entry name" value="Sig_transdc_resp-reg_receiver"/>
</dbReference>
<reference evidence="6 7" key="1">
    <citation type="journal article" date="2018" name="Front. Plant Sci.">
        <title>Red Clover (Trifolium pratense) and Zigzag Clover (T. medium) - A Picture of Genomic Similarities and Differences.</title>
        <authorList>
            <person name="Dluhosova J."/>
            <person name="Istvanek J."/>
            <person name="Nedelnik J."/>
            <person name="Repkova J."/>
        </authorList>
    </citation>
    <scope>NUCLEOTIDE SEQUENCE [LARGE SCALE GENOMIC DNA]</scope>
    <source>
        <strain evidence="7">cv. 10/8</strain>
        <tissue evidence="6">Leaf</tissue>
    </source>
</reference>
<dbReference type="CDD" id="cd17546">
    <property type="entry name" value="REC_hyHK_CKI1_RcsC-like"/>
    <property type="match status" value="1"/>
</dbReference>
<keyword evidence="2" id="KW-0902">Two-component regulatory system</keyword>
<feature type="region of interest" description="Disordered" evidence="4">
    <location>
        <begin position="64"/>
        <end position="84"/>
    </location>
</feature>
<dbReference type="AlphaFoldDB" id="A0A392MGD9"/>
<proteinExistence type="predicted"/>
<dbReference type="Pfam" id="PF00072">
    <property type="entry name" value="Response_reg"/>
    <property type="match status" value="1"/>
</dbReference>
<feature type="domain" description="Response regulatory" evidence="5">
    <location>
        <begin position="156"/>
        <end position="298"/>
    </location>
</feature>
<keyword evidence="1 3" id="KW-0597">Phosphoprotein</keyword>
<evidence type="ECO:0000256" key="4">
    <source>
        <dbReference type="SAM" id="MobiDB-lite"/>
    </source>
</evidence>
<keyword evidence="6" id="KW-0808">Transferase</keyword>
<evidence type="ECO:0000256" key="2">
    <source>
        <dbReference type="ARBA" id="ARBA00023012"/>
    </source>
</evidence>
<name>A0A392MGD9_9FABA</name>
<dbReference type="Proteomes" id="UP000265520">
    <property type="component" value="Unassembled WGS sequence"/>
</dbReference>
<dbReference type="GO" id="GO:0016301">
    <property type="term" value="F:kinase activity"/>
    <property type="evidence" value="ECO:0007669"/>
    <property type="project" value="UniProtKB-KW"/>
</dbReference>
<sequence>GFFQFQPRTLGSLFTSNGSTRPHRISHKFNGFPDNNCHSNLSSNIISNGTNSLEDASSVIVDASDMSESTSSSSHSTETKHESLVNGIKQNHDNKTHDKLQNGFANSSQCKDASREMNLETKSSEPKQICQGQAKEDSITSTSISSEVTKSTLKPSILLVEDNKINIMVTKSMMKQLGYTMDVVNNGVEAIRAVQSHSYDIILMDVYMPVMNGLQTTKLIRSYEETGNWDAAREAGVEHSLSASDECSVPPKKRIHIVAMTANTMSESAEECFAIGMDSFVSKPVTFQKMKECLEKYLR</sequence>
<gene>
    <name evidence="6" type="ORF">A2U01_0006999</name>
</gene>
<evidence type="ECO:0000256" key="1">
    <source>
        <dbReference type="ARBA" id="ARBA00022553"/>
    </source>
</evidence>
<dbReference type="PANTHER" id="PTHR45339:SF1">
    <property type="entry name" value="HYBRID SIGNAL TRANSDUCTION HISTIDINE KINASE J"/>
    <property type="match status" value="1"/>
</dbReference>
<keyword evidence="6" id="KW-0418">Kinase</keyword>
<dbReference type="PROSITE" id="PS50110">
    <property type="entry name" value="RESPONSE_REGULATORY"/>
    <property type="match status" value="1"/>
</dbReference>
<organism evidence="6 7">
    <name type="scientific">Trifolium medium</name>
    <dbReference type="NCBI Taxonomy" id="97028"/>
    <lineage>
        <taxon>Eukaryota</taxon>
        <taxon>Viridiplantae</taxon>
        <taxon>Streptophyta</taxon>
        <taxon>Embryophyta</taxon>
        <taxon>Tracheophyta</taxon>
        <taxon>Spermatophyta</taxon>
        <taxon>Magnoliopsida</taxon>
        <taxon>eudicotyledons</taxon>
        <taxon>Gunneridae</taxon>
        <taxon>Pentapetalae</taxon>
        <taxon>rosids</taxon>
        <taxon>fabids</taxon>
        <taxon>Fabales</taxon>
        <taxon>Fabaceae</taxon>
        <taxon>Papilionoideae</taxon>
        <taxon>50 kb inversion clade</taxon>
        <taxon>NPAAA clade</taxon>
        <taxon>Hologalegina</taxon>
        <taxon>IRL clade</taxon>
        <taxon>Trifolieae</taxon>
        <taxon>Trifolium</taxon>
    </lineage>
</organism>
<accession>A0A392MGD9</accession>
<dbReference type="PANTHER" id="PTHR45339">
    <property type="entry name" value="HYBRID SIGNAL TRANSDUCTION HISTIDINE KINASE J"/>
    <property type="match status" value="1"/>
</dbReference>
<feature type="non-terminal residue" evidence="6">
    <location>
        <position position="1"/>
    </location>
</feature>
<dbReference type="GO" id="GO:0000160">
    <property type="term" value="P:phosphorelay signal transduction system"/>
    <property type="evidence" value="ECO:0007669"/>
    <property type="project" value="UniProtKB-KW"/>
</dbReference>
<comment type="caution">
    <text evidence="6">The sequence shown here is derived from an EMBL/GenBank/DDBJ whole genome shotgun (WGS) entry which is preliminary data.</text>
</comment>
<dbReference type="SUPFAM" id="SSF52172">
    <property type="entry name" value="CheY-like"/>
    <property type="match status" value="1"/>
</dbReference>
<dbReference type="Gene3D" id="3.40.50.2300">
    <property type="match status" value="1"/>
</dbReference>
<dbReference type="FunFam" id="3.40.50.2300:FF:000201">
    <property type="entry name" value="Histidine kinase 5"/>
    <property type="match status" value="1"/>
</dbReference>
<feature type="compositionally biased region" description="Low complexity" evidence="4">
    <location>
        <begin position="67"/>
        <end position="76"/>
    </location>
</feature>
<dbReference type="InterPro" id="IPR011006">
    <property type="entry name" value="CheY-like_superfamily"/>
</dbReference>
<evidence type="ECO:0000256" key="3">
    <source>
        <dbReference type="PROSITE-ProRule" id="PRU00169"/>
    </source>
</evidence>
<evidence type="ECO:0000313" key="6">
    <source>
        <dbReference type="EMBL" id="MCH86145.1"/>
    </source>
</evidence>
<dbReference type="SMART" id="SM00448">
    <property type="entry name" value="REC"/>
    <property type="match status" value="1"/>
</dbReference>
<dbReference type="EMBL" id="LXQA010009808">
    <property type="protein sequence ID" value="MCH86145.1"/>
    <property type="molecule type" value="Genomic_DNA"/>
</dbReference>
<evidence type="ECO:0000259" key="5">
    <source>
        <dbReference type="PROSITE" id="PS50110"/>
    </source>
</evidence>
<feature type="modified residue" description="4-aspartylphosphate" evidence="3">
    <location>
        <position position="205"/>
    </location>
</feature>
<evidence type="ECO:0000313" key="7">
    <source>
        <dbReference type="Proteomes" id="UP000265520"/>
    </source>
</evidence>
<protein>
    <submittedName>
        <fullName evidence="6">Histidine kinase 5-like</fullName>
    </submittedName>
</protein>
<keyword evidence="7" id="KW-1185">Reference proteome</keyword>